<feature type="domain" description="RimM N-terminal" evidence="6">
    <location>
        <begin position="8"/>
        <end position="88"/>
    </location>
</feature>
<dbReference type="GO" id="GO:0006364">
    <property type="term" value="P:rRNA processing"/>
    <property type="evidence" value="ECO:0007669"/>
    <property type="project" value="UniProtKB-UniRule"/>
</dbReference>
<evidence type="ECO:0000259" key="6">
    <source>
        <dbReference type="Pfam" id="PF01782"/>
    </source>
</evidence>
<comment type="subunit">
    <text evidence="5">Binds ribosomal protein uS19.</text>
</comment>
<dbReference type="HAMAP" id="MF_00014">
    <property type="entry name" value="Ribosome_mat_RimM"/>
    <property type="match status" value="1"/>
</dbReference>
<accession>A0A4R9GPL4</accession>
<evidence type="ECO:0000256" key="2">
    <source>
        <dbReference type="ARBA" id="ARBA00022517"/>
    </source>
</evidence>
<comment type="subcellular location">
    <subcellularLocation>
        <location evidence="5">Cytoplasm</location>
    </subcellularLocation>
</comment>
<dbReference type="InterPro" id="IPR036976">
    <property type="entry name" value="RimM_N_sf"/>
</dbReference>
<organism evidence="7 8">
    <name type="scientific">Leptospira fluminis</name>
    <dbReference type="NCBI Taxonomy" id="2484979"/>
    <lineage>
        <taxon>Bacteria</taxon>
        <taxon>Pseudomonadati</taxon>
        <taxon>Spirochaetota</taxon>
        <taxon>Spirochaetia</taxon>
        <taxon>Leptospirales</taxon>
        <taxon>Leptospiraceae</taxon>
        <taxon>Leptospira</taxon>
    </lineage>
</organism>
<dbReference type="PANTHER" id="PTHR33692">
    <property type="entry name" value="RIBOSOME MATURATION FACTOR RIMM"/>
    <property type="match status" value="1"/>
</dbReference>
<dbReference type="InterPro" id="IPR009000">
    <property type="entry name" value="Transl_B-barrel_sf"/>
</dbReference>
<dbReference type="InterPro" id="IPR011033">
    <property type="entry name" value="PRC_barrel-like_sf"/>
</dbReference>
<reference evidence="7" key="1">
    <citation type="journal article" date="2019" name="PLoS Negl. Trop. Dis.">
        <title>Revisiting the worldwide diversity of Leptospira species in the environment.</title>
        <authorList>
            <person name="Vincent A.T."/>
            <person name="Schiettekatte O."/>
            <person name="Bourhy P."/>
            <person name="Veyrier F.J."/>
            <person name="Picardeau M."/>
        </authorList>
    </citation>
    <scope>NUCLEOTIDE SEQUENCE [LARGE SCALE GENOMIC DNA]</scope>
    <source>
        <strain evidence="7">SCS5</strain>
    </source>
</reference>
<dbReference type="Proteomes" id="UP000297855">
    <property type="component" value="Unassembled WGS sequence"/>
</dbReference>
<keyword evidence="1 5" id="KW-0963">Cytoplasm</keyword>
<dbReference type="NCBIfam" id="TIGR02273">
    <property type="entry name" value="16S_RimM"/>
    <property type="match status" value="1"/>
</dbReference>
<evidence type="ECO:0000256" key="4">
    <source>
        <dbReference type="ARBA" id="ARBA00023186"/>
    </source>
</evidence>
<keyword evidence="3 5" id="KW-0698">rRNA processing</keyword>
<evidence type="ECO:0000256" key="3">
    <source>
        <dbReference type="ARBA" id="ARBA00022552"/>
    </source>
</evidence>
<dbReference type="OrthoDB" id="9810331at2"/>
<comment type="function">
    <text evidence="5">An accessory protein needed during the final step in the assembly of 30S ribosomal subunit, possibly for assembly of the head region. Essential for efficient processing of 16S rRNA. May be needed both before and after RbfA during the maturation of 16S rRNA. It has affinity for free ribosomal 30S subunits but not for 70S ribosomes.</text>
</comment>
<evidence type="ECO:0000313" key="7">
    <source>
        <dbReference type="EMBL" id="TGK18924.1"/>
    </source>
</evidence>
<evidence type="ECO:0000256" key="1">
    <source>
        <dbReference type="ARBA" id="ARBA00022490"/>
    </source>
</evidence>
<dbReference type="SUPFAM" id="SSF50447">
    <property type="entry name" value="Translation proteins"/>
    <property type="match status" value="1"/>
</dbReference>
<dbReference type="GO" id="GO:0042274">
    <property type="term" value="P:ribosomal small subunit biogenesis"/>
    <property type="evidence" value="ECO:0007669"/>
    <property type="project" value="UniProtKB-UniRule"/>
</dbReference>
<dbReference type="PANTHER" id="PTHR33692:SF1">
    <property type="entry name" value="RIBOSOME MATURATION FACTOR RIMM"/>
    <property type="match status" value="1"/>
</dbReference>
<name>A0A4R9GPL4_9LEPT</name>
<dbReference type="GO" id="GO:0043022">
    <property type="term" value="F:ribosome binding"/>
    <property type="evidence" value="ECO:0007669"/>
    <property type="project" value="InterPro"/>
</dbReference>
<dbReference type="GO" id="GO:0005737">
    <property type="term" value="C:cytoplasm"/>
    <property type="evidence" value="ECO:0007669"/>
    <property type="project" value="UniProtKB-SubCell"/>
</dbReference>
<dbReference type="InterPro" id="IPR002676">
    <property type="entry name" value="RimM_N"/>
</dbReference>
<comment type="domain">
    <text evidence="5">The PRC barrel domain binds ribosomal protein uS19.</text>
</comment>
<keyword evidence="8" id="KW-1185">Reference proteome</keyword>
<sequence>MTNDWILVGKLGKPFGLKGLVRLVAQDSSVPSLQLPLSVKLKFRGKPDLDLVLLEAKIHSGKIHLLFQGYSSPEDAAKLTGGDVFVDPSHFPPSKEGEFYLFELKGLQGIRENGEDLGWTLVDIMENPAHPILVFQPQESDREEILVPFLEIYVGEIRLSDKRIVLRNPEVWNEV</sequence>
<dbReference type="AlphaFoldDB" id="A0A4R9GPL4"/>
<dbReference type="Gene3D" id="2.30.30.240">
    <property type="entry name" value="PRC-barrel domain"/>
    <property type="match status" value="1"/>
</dbReference>
<dbReference type="GO" id="GO:0005840">
    <property type="term" value="C:ribosome"/>
    <property type="evidence" value="ECO:0007669"/>
    <property type="project" value="InterPro"/>
</dbReference>
<dbReference type="InterPro" id="IPR011961">
    <property type="entry name" value="RimM"/>
</dbReference>
<keyword evidence="2 5" id="KW-0690">Ribosome biogenesis</keyword>
<dbReference type="SUPFAM" id="SSF50346">
    <property type="entry name" value="PRC-barrel domain"/>
    <property type="match status" value="1"/>
</dbReference>
<keyword evidence="4 5" id="KW-0143">Chaperone</keyword>
<dbReference type="Gene3D" id="2.40.30.60">
    <property type="entry name" value="RimM"/>
    <property type="match status" value="1"/>
</dbReference>
<dbReference type="RefSeq" id="WP_135813187.1">
    <property type="nucleotide sequence ID" value="NZ_RQEV01000009.1"/>
</dbReference>
<dbReference type="Pfam" id="PF01782">
    <property type="entry name" value="RimM"/>
    <property type="match status" value="1"/>
</dbReference>
<gene>
    <name evidence="5 7" type="primary">rimM</name>
    <name evidence="7" type="ORF">EHO61_08410</name>
</gene>
<evidence type="ECO:0000313" key="8">
    <source>
        <dbReference type="Proteomes" id="UP000297855"/>
    </source>
</evidence>
<evidence type="ECO:0000256" key="5">
    <source>
        <dbReference type="HAMAP-Rule" id="MF_00014"/>
    </source>
</evidence>
<dbReference type="EMBL" id="RQEV01000009">
    <property type="protein sequence ID" value="TGK18924.1"/>
    <property type="molecule type" value="Genomic_DNA"/>
</dbReference>
<comment type="similarity">
    <text evidence="5">Belongs to the RimM family.</text>
</comment>
<protein>
    <recommendedName>
        <fullName evidence="5">Ribosome maturation factor RimM</fullName>
    </recommendedName>
</protein>
<comment type="caution">
    <text evidence="7">The sequence shown here is derived from an EMBL/GenBank/DDBJ whole genome shotgun (WGS) entry which is preliminary data.</text>
</comment>
<proteinExistence type="inferred from homology"/>